<comment type="subcellular location">
    <subcellularLocation>
        <location evidence="1">Cell membrane</location>
        <topology evidence="1">Multi-pass membrane protein</topology>
    </subcellularLocation>
    <subcellularLocation>
        <location evidence="22">Postsynaptic cell membrane</location>
    </subcellularLocation>
    <subcellularLocation>
        <location evidence="23">Postsynaptic density</location>
    </subcellularLocation>
</comment>
<dbReference type="FunFam" id="3.40.190.10:FF:000177">
    <property type="entry name" value="Glutamate [NMDA] receptor subunit 1"/>
    <property type="match status" value="1"/>
</dbReference>
<dbReference type="GO" id="GO:0017146">
    <property type="term" value="C:NMDA selective glutamate receptor complex"/>
    <property type="evidence" value="ECO:0007669"/>
    <property type="project" value="UniProtKB-ARBA"/>
</dbReference>
<keyword evidence="10" id="KW-0460">Magnesium</keyword>
<keyword evidence="13" id="KW-0406">Ion transport</keyword>
<feature type="binding site" evidence="24">
    <location>
        <position position="728"/>
    </location>
    <ligand>
        <name>L-glutamate</name>
        <dbReference type="ChEBI" id="CHEBI:29985"/>
    </ligand>
</feature>
<comment type="function">
    <text evidence="21">NMDA receptor subtype of glutamate-gated ion channels with high calcium permeability and voltage-dependent sensitivity to magnesium. Mediated by glycine. This protein plays a key role in synaptic plasticity, synaptogenesis, excitotoxicity, memory acquisition and learning. It mediates neuronal functions in glutamate neurotransmission. Is involved in the cell surface targeting of NMDA receptors. Plays a role in associative learning and in long-term memory consolidation.</text>
</comment>
<dbReference type="InterPro" id="IPR028082">
    <property type="entry name" value="Peripla_BP_I"/>
</dbReference>
<keyword evidence="32" id="KW-1185">Reference proteome</keyword>
<evidence type="ECO:0000256" key="28">
    <source>
        <dbReference type="SAM" id="SignalP"/>
    </source>
</evidence>
<dbReference type="STRING" id="6573.A0A210QL41"/>
<feature type="domain" description="Ionotropic glutamate receptor C-terminal" evidence="29">
    <location>
        <begin position="437"/>
        <end position="791"/>
    </location>
</feature>
<dbReference type="Pfam" id="PF00060">
    <property type="entry name" value="Lig_chan"/>
    <property type="match status" value="1"/>
</dbReference>
<dbReference type="OrthoDB" id="5984008at2759"/>
<dbReference type="Proteomes" id="UP000242188">
    <property type="component" value="Unassembled WGS sequence"/>
</dbReference>
<evidence type="ECO:0000256" key="15">
    <source>
        <dbReference type="ARBA" id="ARBA00023157"/>
    </source>
</evidence>
<evidence type="ECO:0000256" key="13">
    <source>
        <dbReference type="ARBA" id="ARBA00023065"/>
    </source>
</evidence>
<keyword evidence="19" id="KW-1071">Ligand-gated ion channel</keyword>
<feature type="chain" id="PRO_5012600514" description="Glutamate [NMDA] receptor subunit 1" evidence="28">
    <location>
        <begin position="22"/>
        <end position="953"/>
    </location>
</feature>
<evidence type="ECO:0000256" key="26">
    <source>
        <dbReference type="PIRSR" id="PIRSR601508-3"/>
    </source>
</evidence>
<proteinExistence type="predicted"/>
<dbReference type="Pfam" id="PF10562">
    <property type="entry name" value="CaM_bdg_C0"/>
    <property type="match status" value="1"/>
</dbReference>
<evidence type="ECO:0000256" key="19">
    <source>
        <dbReference type="ARBA" id="ARBA00023286"/>
    </source>
</evidence>
<feature type="transmembrane region" description="Helical" evidence="27">
    <location>
        <begin position="816"/>
        <end position="837"/>
    </location>
</feature>
<dbReference type="GO" id="GO:0045211">
    <property type="term" value="C:postsynaptic membrane"/>
    <property type="evidence" value="ECO:0007669"/>
    <property type="project" value="UniProtKB-SubCell"/>
</dbReference>
<feature type="domain" description="Ionotropic glutamate receptor L-glutamate and glycine-binding" evidence="30">
    <location>
        <begin position="437"/>
        <end position="502"/>
    </location>
</feature>
<evidence type="ECO:0000256" key="9">
    <source>
        <dbReference type="ARBA" id="ARBA00022837"/>
    </source>
</evidence>
<evidence type="ECO:0000256" key="22">
    <source>
        <dbReference type="ARBA" id="ARBA00034100"/>
    </source>
</evidence>
<keyword evidence="8 28" id="KW-0732">Signal</keyword>
<evidence type="ECO:0000256" key="2">
    <source>
        <dbReference type="ARBA" id="ARBA00011106"/>
    </source>
</evidence>
<dbReference type="PANTHER" id="PTHR18966">
    <property type="entry name" value="IONOTROPIC GLUTAMATE RECEPTOR"/>
    <property type="match status" value="1"/>
</dbReference>
<dbReference type="GO" id="GO:0035235">
    <property type="term" value="P:ionotropic glutamate receptor signaling pathway"/>
    <property type="evidence" value="ECO:0007669"/>
    <property type="project" value="UniProtKB-ARBA"/>
</dbReference>
<evidence type="ECO:0000256" key="6">
    <source>
        <dbReference type="ARBA" id="ARBA00022553"/>
    </source>
</evidence>
<evidence type="ECO:0000256" key="5">
    <source>
        <dbReference type="ARBA" id="ARBA00022475"/>
    </source>
</evidence>
<dbReference type="FunFam" id="3.40.190.10:FF:000010">
    <property type="entry name" value="glutamate receptor ionotropic, NMDA 1 isoform X1"/>
    <property type="match status" value="1"/>
</dbReference>
<evidence type="ECO:0000256" key="7">
    <source>
        <dbReference type="ARBA" id="ARBA00022692"/>
    </source>
</evidence>
<evidence type="ECO:0000256" key="14">
    <source>
        <dbReference type="ARBA" id="ARBA00023136"/>
    </source>
</evidence>
<keyword evidence="11 27" id="KW-1133">Transmembrane helix</keyword>
<keyword evidence="4" id="KW-0813">Transport</keyword>
<dbReference type="PRINTS" id="PR00177">
    <property type="entry name" value="NMDARECEPTOR"/>
</dbReference>
<dbReference type="InterPro" id="IPR001828">
    <property type="entry name" value="ANF_lig-bd_rcpt"/>
</dbReference>
<evidence type="ECO:0000256" key="18">
    <source>
        <dbReference type="ARBA" id="ARBA00023257"/>
    </source>
</evidence>
<feature type="binding site" evidence="24">
    <location>
        <position position="511"/>
    </location>
    <ligand>
        <name>L-glutamate</name>
        <dbReference type="ChEBI" id="CHEBI:29985"/>
    </ligand>
</feature>
<keyword evidence="20" id="KW-0407">Ion channel</keyword>
<dbReference type="Gene3D" id="3.40.190.10">
    <property type="entry name" value="Periplasmic binding protein-like II"/>
    <property type="match status" value="2"/>
</dbReference>
<evidence type="ECO:0000256" key="10">
    <source>
        <dbReference type="ARBA" id="ARBA00022842"/>
    </source>
</evidence>
<sequence>MEIQGTWKVFLLLLFVIQSFANPRIVRIGAILSSPQNQQIFQEAVRNLNNHSEVSKIIRFEFTSILMDPNRIRSALKLCDELVKKAVHIVIVSHPPDDVDQAPISVSYTCGFYNIPVIGISTRDSSFSDKNVHPTFLRTVPPYFHQADAWLEMLTHFAWKQVIFIHSMDEEGRMILSRFKWLAEKEDIMLEKVYKYPSGIKKFTSILKSLPSLQSRVILLSASQRDAESLFRDAKNLNLTTAGYAWIVSEQALEASTIPVGMLGLKLSNSTNEDVHIRDSVQVIGKAMRQFFVDNSDLQNITDTPTDCRSADNNWQIGRKILEALKAEKLEKGHTGQVSFNEDGDRVNAVYFIRNSQQDKVSMVGYYGNKQATEPALKITGENKIVWPGNLMVKPKGVKISTHLKVVTLKATPFVHTELLSEKGSCEEGKNERICWKVNSTTGEKVDYCCYGYCIDMLIDISKKVNFTFELHLSTDNSFGTLTRSNNSKMKTWNGMIGELVSEQSDLIVAPLTINPERAEHIDFSKPFKYQGLIILVKKTQKDSSLASFLQPFQDTLWILVGLSVHVVALVLYLLDRFSPFGRFKLAKSDDTEEDALNLSSAMWFAWGVLLNSGIGEGTPRSFSARVLGMVWAGFAMIIVASYTANLAAFLVLDRPEASITGIDDARLRNPNENFKYATVKNSAVEMYFKRQVELSTMYRQMETRNYRTAEEAINEVKKGELQAFIWDSSRLEYEAAKDCELITAGELFGRSGLGIGLRKKSPWTHDISMAILKLHERGRMEELDNKWILNESTDCSESERDSAPATLGLTNMAGVFMMVAGGIVAGVFLIFVEIAYKRHRGLKEKELELARNAADRWRGNIEKRRTLRQTLQKQRDEQLTSNALSVKFLAAPEGNGTTMGEGHHQGHRLSYTEATGSRLYAPPPGAMAHSNTRSVTINNPAYSSEHHDDNLV</sequence>
<feature type="disulfide bond" evidence="26">
    <location>
        <begin position="740"/>
        <end position="796"/>
    </location>
</feature>
<dbReference type="EMBL" id="NEDP02003106">
    <property type="protein sequence ID" value="OWF49459.1"/>
    <property type="molecule type" value="Genomic_DNA"/>
</dbReference>
<feature type="binding site" evidence="24">
    <location>
        <position position="513"/>
    </location>
    <ligand>
        <name>L-glutamate</name>
        <dbReference type="ChEBI" id="CHEBI:29985"/>
    </ligand>
</feature>
<comment type="subunit">
    <text evidence="2">Forms a heteromeric NMDA channel with Nmdar2.</text>
</comment>
<feature type="transmembrane region" description="Helical" evidence="27">
    <location>
        <begin position="557"/>
        <end position="575"/>
    </location>
</feature>
<dbReference type="Gene3D" id="1.10.287.70">
    <property type="match status" value="1"/>
</dbReference>
<organism evidence="31 32">
    <name type="scientific">Mizuhopecten yessoensis</name>
    <name type="common">Japanese scallop</name>
    <name type="synonym">Patinopecten yessoensis</name>
    <dbReference type="NCBI Taxonomy" id="6573"/>
    <lineage>
        <taxon>Eukaryota</taxon>
        <taxon>Metazoa</taxon>
        <taxon>Spiralia</taxon>
        <taxon>Lophotrochozoa</taxon>
        <taxon>Mollusca</taxon>
        <taxon>Bivalvia</taxon>
        <taxon>Autobranchia</taxon>
        <taxon>Pteriomorphia</taxon>
        <taxon>Pectinida</taxon>
        <taxon>Pectinoidea</taxon>
        <taxon>Pectinidae</taxon>
        <taxon>Mizuhopecten</taxon>
    </lineage>
</organism>
<dbReference type="SUPFAM" id="SSF81324">
    <property type="entry name" value="Voltage-gated potassium channels"/>
    <property type="match status" value="1"/>
</dbReference>
<keyword evidence="5" id="KW-1003">Cell membrane</keyword>
<evidence type="ECO:0000256" key="8">
    <source>
        <dbReference type="ARBA" id="ARBA00022729"/>
    </source>
</evidence>
<dbReference type="InterPro" id="IPR001320">
    <property type="entry name" value="Iontro_rcpt_C"/>
</dbReference>
<evidence type="ECO:0000256" key="16">
    <source>
        <dbReference type="ARBA" id="ARBA00023170"/>
    </source>
</evidence>
<keyword evidence="17" id="KW-0325">Glycoprotein</keyword>
<feature type="site" description="Interaction with the cone snail toxin Con-ikot-ikot" evidence="25">
    <location>
        <position position="690"/>
    </location>
</feature>
<evidence type="ECO:0000256" key="1">
    <source>
        <dbReference type="ARBA" id="ARBA00004651"/>
    </source>
</evidence>
<feature type="transmembrane region" description="Helical" evidence="27">
    <location>
        <begin position="627"/>
        <end position="653"/>
    </location>
</feature>
<accession>A0A210QL41</accession>
<evidence type="ECO:0000256" key="17">
    <source>
        <dbReference type="ARBA" id="ARBA00023180"/>
    </source>
</evidence>
<evidence type="ECO:0000256" key="11">
    <source>
        <dbReference type="ARBA" id="ARBA00022989"/>
    </source>
</evidence>
<keyword evidence="14 27" id="KW-0472">Membrane</keyword>
<feature type="binding site" evidence="24">
    <location>
        <position position="518"/>
    </location>
    <ligand>
        <name>L-glutamate</name>
        <dbReference type="ChEBI" id="CHEBI:29985"/>
    </ligand>
</feature>
<keyword evidence="15 26" id="KW-1015">Disulfide bond</keyword>
<keyword evidence="12" id="KW-0770">Synapse</keyword>
<dbReference type="SUPFAM" id="SSF53850">
    <property type="entry name" value="Periplasmic binding protein-like II"/>
    <property type="match status" value="1"/>
</dbReference>
<keyword evidence="6" id="KW-0597">Phosphoprotein</keyword>
<dbReference type="InterPro" id="IPR015683">
    <property type="entry name" value="Ionotropic_Glu_rcpt"/>
</dbReference>
<dbReference type="SMART" id="SM00918">
    <property type="entry name" value="Lig_chan-Glu_bd"/>
    <property type="match status" value="1"/>
</dbReference>
<comment type="caution">
    <text evidence="31">The sequence shown here is derived from an EMBL/GenBank/DDBJ whole genome shotgun (WGS) entry which is preliminary data.</text>
</comment>
<dbReference type="InterPro" id="IPR018882">
    <property type="entry name" value="CaM-bd_C0_NMDA_rcpt_NR1"/>
</dbReference>
<dbReference type="InterPro" id="IPR019594">
    <property type="entry name" value="Glu/Gly-bd"/>
</dbReference>
<keyword evidence="9" id="KW-0106">Calcium</keyword>
<evidence type="ECO:0000256" key="27">
    <source>
        <dbReference type="SAM" id="Phobius"/>
    </source>
</evidence>
<gene>
    <name evidence="31" type="ORF">KP79_PYT07943</name>
</gene>
<dbReference type="GO" id="GO:0038023">
    <property type="term" value="F:signaling receptor activity"/>
    <property type="evidence" value="ECO:0007669"/>
    <property type="project" value="InterPro"/>
</dbReference>
<reference evidence="31 32" key="1">
    <citation type="journal article" date="2017" name="Nat. Ecol. Evol.">
        <title>Scallop genome provides insights into evolution of bilaterian karyotype and development.</title>
        <authorList>
            <person name="Wang S."/>
            <person name="Zhang J."/>
            <person name="Jiao W."/>
            <person name="Li J."/>
            <person name="Xun X."/>
            <person name="Sun Y."/>
            <person name="Guo X."/>
            <person name="Huan P."/>
            <person name="Dong B."/>
            <person name="Zhang L."/>
            <person name="Hu X."/>
            <person name="Sun X."/>
            <person name="Wang J."/>
            <person name="Zhao C."/>
            <person name="Wang Y."/>
            <person name="Wang D."/>
            <person name="Huang X."/>
            <person name="Wang R."/>
            <person name="Lv J."/>
            <person name="Li Y."/>
            <person name="Zhang Z."/>
            <person name="Liu B."/>
            <person name="Lu W."/>
            <person name="Hui Y."/>
            <person name="Liang J."/>
            <person name="Zhou Z."/>
            <person name="Hou R."/>
            <person name="Li X."/>
            <person name="Liu Y."/>
            <person name="Li H."/>
            <person name="Ning X."/>
            <person name="Lin Y."/>
            <person name="Zhao L."/>
            <person name="Xing Q."/>
            <person name="Dou J."/>
            <person name="Li Y."/>
            <person name="Mao J."/>
            <person name="Guo H."/>
            <person name="Dou H."/>
            <person name="Li T."/>
            <person name="Mu C."/>
            <person name="Jiang W."/>
            <person name="Fu Q."/>
            <person name="Fu X."/>
            <person name="Miao Y."/>
            <person name="Liu J."/>
            <person name="Yu Q."/>
            <person name="Li R."/>
            <person name="Liao H."/>
            <person name="Li X."/>
            <person name="Kong Y."/>
            <person name="Jiang Z."/>
            <person name="Chourrout D."/>
            <person name="Li R."/>
            <person name="Bao Z."/>
        </authorList>
    </citation>
    <scope>NUCLEOTIDE SEQUENCE [LARGE SCALE GENOMIC DNA]</scope>
    <source>
        <strain evidence="31 32">PY_sf001</strain>
    </source>
</reference>
<feature type="site" description="Interaction with the cone snail toxin Con-ikot-ikot" evidence="25">
    <location>
        <position position="774"/>
    </location>
</feature>
<dbReference type="InterPro" id="IPR049873">
    <property type="entry name" value="NMDA1-like_N"/>
</dbReference>
<dbReference type="CDD" id="cd06379">
    <property type="entry name" value="PBP1_iGluR_NMDA_NR1"/>
    <property type="match status" value="1"/>
</dbReference>
<evidence type="ECO:0000256" key="20">
    <source>
        <dbReference type="ARBA" id="ARBA00023303"/>
    </source>
</evidence>
<dbReference type="SUPFAM" id="SSF53822">
    <property type="entry name" value="Periplasmic binding protein-like I"/>
    <property type="match status" value="1"/>
</dbReference>
<keyword evidence="18" id="KW-0628">Postsynaptic cell membrane</keyword>
<dbReference type="Pfam" id="PF01094">
    <property type="entry name" value="ANF_receptor"/>
    <property type="match status" value="1"/>
</dbReference>
<dbReference type="InterPro" id="IPR001508">
    <property type="entry name" value="Iono_Glu_rcpt_met"/>
</dbReference>
<evidence type="ECO:0000259" key="29">
    <source>
        <dbReference type="SMART" id="SM00079"/>
    </source>
</evidence>
<evidence type="ECO:0000313" key="32">
    <source>
        <dbReference type="Proteomes" id="UP000242188"/>
    </source>
</evidence>
<keyword evidence="7 27" id="KW-0812">Transmembrane</keyword>
<dbReference type="Pfam" id="PF10613">
    <property type="entry name" value="Lig_chan-Glu_bd"/>
    <property type="match status" value="1"/>
</dbReference>
<evidence type="ECO:0000256" key="12">
    <source>
        <dbReference type="ARBA" id="ARBA00023018"/>
    </source>
</evidence>
<evidence type="ECO:0000256" key="23">
    <source>
        <dbReference type="ARBA" id="ARBA00034105"/>
    </source>
</evidence>
<evidence type="ECO:0000256" key="21">
    <source>
        <dbReference type="ARBA" id="ARBA00024675"/>
    </source>
</evidence>
<evidence type="ECO:0000256" key="4">
    <source>
        <dbReference type="ARBA" id="ARBA00022448"/>
    </source>
</evidence>
<dbReference type="InterPro" id="IPR049872">
    <property type="entry name" value="NMDA1-like_ligand-bd"/>
</dbReference>
<dbReference type="SMART" id="SM00079">
    <property type="entry name" value="PBPe"/>
    <property type="match status" value="1"/>
</dbReference>
<evidence type="ECO:0000256" key="24">
    <source>
        <dbReference type="PIRSR" id="PIRSR601508-1"/>
    </source>
</evidence>
<dbReference type="GO" id="GO:0014069">
    <property type="term" value="C:postsynaptic density"/>
    <property type="evidence" value="ECO:0007669"/>
    <property type="project" value="UniProtKB-SubCell"/>
</dbReference>
<dbReference type="AlphaFoldDB" id="A0A210QL41"/>
<protein>
    <recommendedName>
        <fullName evidence="3">Glutamate [NMDA] receptor subunit 1</fullName>
    </recommendedName>
</protein>
<dbReference type="CDD" id="cd13719">
    <property type="entry name" value="PBP2_iGluR_NMDA_Nr1"/>
    <property type="match status" value="1"/>
</dbReference>
<keyword evidence="16 31" id="KW-0675">Receptor</keyword>
<name>A0A210QL41_MIZYE</name>
<evidence type="ECO:0000313" key="31">
    <source>
        <dbReference type="EMBL" id="OWF49459.1"/>
    </source>
</evidence>
<feature type="signal peptide" evidence="28">
    <location>
        <begin position="1"/>
        <end position="21"/>
    </location>
</feature>
<evidence type="ECO:0000256" key="3">
    <source>
        <dbReference type="ARBA" id="ARBA00015895"/>
    </source>
</evidence>
<feature type="site" description="Crucial to convey clamshell closure to channel opening" evidence="25">
    <location>
        <position position="660"/>
    </location>
</feature>
<evidence type="ECO:0000259" key="30">
    <source>
        <dbReference type="SMART" id="SM00918"/>
    </source>
</evidence>
<evidence type="ECO:0000256" key="25">
    <source>
        <dbReference type="PIRSR" id="PIRSR601508-2"/>
    </source>
</evidence>
<dbReference type="GO" id="GO:0015276">
    <property type="term" value="F:ligand-gated monoatomic ion channel activity"/>
    <property type="evidence" value="ECO:0007669"/>
    <property type="project" value="InterPro"/>
</dbReference>
<dbReference type="Gene3D" id="3.40.50.2300">
    <property type="match status" value="2"/>
</dbReference>